<proteinExistence type="inferred from homology"/>
<comment type="caution">
    <text evidence="7">The sequence shown here is derived from an EMBL/GenBank/DDBJ whole genome shotgun (WGS) entry which is preliminary data.</text>
</comment>
<protein>
    <submittedName>
        <fullName evidence="7">Snf5- protein 1</fullName>
    </submittedName>
</protein>
<feature type="compositionally biased region" description="Polar residues" evidence="6">
    <location>
        <begin position="33"/>
        <end position="43"/>
    </location>
</feature>
<dbReference type="InterPro" id="IPR006939">
    <property type="entry name" value="SNF5"/>
</dbReference>
<evidence type="ECO:0000256" key="5">
    <source>
        <dbReference type="ARBA" id="ARBA00023242"/>
    </source>
</evidence>
<sequence>MRRNNQGSPDSAGDYDLSDSGDPSPSKDSSSLLNNAGSTNPNRRNLGDFKYRSDPRVRTKGAAHTYSGRTQLQDLADRTVQLVPVRLDLEVEGVKLRDQFTWNLNETLITPEHFAQLLADDFDSPYAPQFVPLIAEEIRRQVQSYGAAVEEDPAADGVPRIIDDEHDESSYGEIRIVIKLDLNVGALHLRDQFEWPLFSTSSFTPEDFAKQLAGDLGVGGEFVPIIAHAVREQVCFARMNWDDATPAPPIKGRPFRSENFEEDWEPELRELSEAEMERISREKERNTRRLRRQHRSTLGRTASSSAYTRPETPLAATPANRPSRAVNSIYSSNNRTATLRGTASSFQESYPPASPAPPPAQSWTSNPRVPQTLATPTGATGYSASPSMASLIAAGLPATYAESFMQFAATNPAAASAMIASNMQGFTPPAGVANSGYMSSSHGQNGL</sequence>
<dbReference type="GO" id="GO:0000228">
    <property type="term" value="C:nuclear chromosome"/>
    <property type="evidence" value="ECO:0007669"/>
    <property type="project" value="InterPro"/>
</dbReference>
<feature type="compositionally biased region" description="Polar residues" evidence="6">
    <location>
        <begin position="325"/>
        <end position="348"/>
    </location>
</feature>
<comment type="similarity">
    <text evidence="2">Belongs to the SNF5 family.</text>
</comment>
<reference evidence="7" key="1">
    <citation type="submission" date="2020-05" db="EMBL/GenBank/DDBJ databases">
        <title>Phylogenomic resolution of chytrid fungi.</title>
        <authorList>
            <person name="Stajich J.E."/>
            <person name="Amses K."/>
            <person name="Simmons R."/>
            <person name="Seto K."/>
            <person name="Myers J."/>
            <person name="Bonds A."/>
            <person name="Quandt C.A."/>
            <person name="Barry K."/>
            <person name="Liu P."/>
            <person name="Grigoriev I."/>
            <person name="Longcore J.E."/>
            <person name="James T.Y."/>
        </authorList>
    </citation>
    <scope>NUCLEOTIDE SEQUENCE</scope>
    <source>
        <strain evidence="7">JEL0379</strain>
    </source>
</reference>
<keyword evidence="3" id="KW-0805">Transcription regulation</keyword>
<organism evidence="7 8">
    <name type="scientific">Geranomyces variabilis</name>
    <dbReference type="NCBI Taxonomy" id="109894"/>
    <lineage>
        <taxon>Eukaryota</taxon>
        <taxon>Fungi</taxon>
        <taxon>Fungi incertae sedis</taxon>
        <taxon>Chytridiomycota</taxon>
        <taxon>Chytridiomycota incertae sedis</taxon>
        <taxon>Chytridiomycetes</taxon>
        <taxon>Spizellomycetales</taxon>
        <taxon>Powellomycetaceae</taxon>
        <taxon>Geranomyces</taxon>
    </lineage>
</organism>
<evidence type="ECO:0000256" key="1">
    <source>
        <dbReference type="ARBA" id="ARBA00004123"/>
    </source>
</evidence>
<feature type="compositionally biased region" description="Polar residues" evidence="6">
    <location>
        <begin position="298"/>
        <end position="307"/>
    </location>
</feature>
<dbReference type="AlphaFoldDB" id="A0AAD5TRC6"/>
<feature type="compositionally biased region" description="Basic and acidic residues" evidence="6">
    <location>
        <begin position="45"/>
        <end position="57"/>
    </location>
</feature>
<evidence type="ECO:0000256" key="3">
    <source>
        <dbReference type="ARBA" id="ARBA00023015"/>
    </source>
</evidence>
<feature type="region of interest" description="Disordered" evidence="6">
    <location>
        <begin position="1"/>
        <end position="63"/>
    </location>
</feature>
<feature type="compositionally biased region" description="Basic and acidic residues" evidence="6">
    <location>
        <begin position="266"/>
        <end position="287"/>
    </location>
</feature>
<evidence type="ECO:0000313" key="8">
    <source>
        <dbReference type="Proteomes" id="UP001212152"/>
    </source>
</evidence>
<feature type="compositionally biased region" description="Polar residues" evidence="6">
    <location>
        <begin position="361"/>
        <end position="376"/>
    </location>
</feature>
<evidence type="ECO:0000313" key="7">
    <source>
        <dbReference type="EMBL" id="KAJ3184982.1"/>
    </source>
</evidence>
<accession>A0AAD5TRC6</accession>
<dbReference type="PANTHER" id="PTHR10019">
    <property type="entry name" value="SNF5"/>
    <property type="match status" value="1"/>
</dbReference>
<keyword evidence="5" id="KW-0539">Nucleus</keyword>
<keyword evidence="4" id="KW-0804">Transcription</keyword>
<dbReference type="EMBL" id="JADGJQ010000002">
    <property type="protein sequence ID" value="KAJ3184982.1"/>
    <property type="molecule type" value="Genomic_DNA"/>
</dbReference>
<name>A0AAD5TRC6_9FUNG</name>
<evidence type="ECO:0000256" key="2">
    <source>
        <dbReference type="ARBA" id="ARBA00010239"/>
    </source>
</evidence>
<feature type="region of interest" description="Disordered" evidence="6">
    <location>
        <begin position="246"/>
        <end position="376"/>
    </location>
</feature>
<dbReference type="GO" id="GO:0006338">
    <property type="term" value="P:chromatin remodeling"/>
    <property type="evidence" value="ECO:0007669"/>
    <property type="project" value="InterPro"/>
</dbReference>
<feature type="compositionally biased region" description="Basic residues" evidence="6">
    <location>
        <begin position="288"/>
        <end position="297"/>
    </location>
</feature>
<keyword evidence="8" id="KW-1185">Reference proteome</keyword>
<feature type="compositionally biased region" description="Low complexity" evidence="6">
    <location>
        <begin position="14"/>
        <end position="32"/>
    </location>
</feature>
<comment type="subcellular location">
    <subcellularLocation>
        <location evidence="1">Nucleus</location>
    </subcellularLocation>
</comment>
<dbReference type="Proteomes" id="UP001212152">
    <property type="component" value="Unassembled WGS sequence"/>
</dbReference>
<dbReference type="Pfam" id="PF04855">
    <property type="entry name" value="SNF5"/>
    <property type="match status" value="1"/>
</dbReference>
<evidence type="ECO:0000256" key="6">
    <source>
        <dbReference type="SAM" id="MobiDB-lite"/>
    </source>
</evidence>
<gene>
    <name evidence="7" type="primary">SNR1</name>
    <name evidence="7" type="ORF">HDU87_002548</name>
</gene>
<evidence type="ECO:0000256" key="4">
    <source>
        <dbReference type="ARBA" id="ARBA00023163"/>
    </source>
</evidence>